<keyword evidence="3" id="KW-1185">Reference proteome</keyword>
<evidence type="ECO:0000313" key="2">
    <source>
        <dbReference type="EMBL" id="QSX76090.1"/>
    </source>
</evidence>
<name>A0ABX7REG7_9GAMM</name>
<keyword evidence="1" id="KW-0472">Membrane</keyword>
<keyword evidence="1" id="KW-1133">Transmembrane helix</keyword>
<dbReference type="EMBL" id="CP071517">
    <property type="protein sequence ID" value="QSX76090.1"/>
    <property type="molecule type" value="Genomic_DNA"/>
</dbReference>
<evidence type="ECO:0008006" key="4">
    <source>
        <dbReference type="Google" id="ProtNLM"/>
    </source>
</evidence>
<dbReference type="RefSeq" id="WP_200605453.1">
    <property type="nucleotide sequence ID" value="NZ_CP071517.1"/>
</dbReference>
<accession>A0ABX7REG7</accession>
<gene>
    <name evidence="2" type="ORF">HIV01_006225</name>
</gene>
<dbReference type="Proteomes" id="UP000663400">
    <property type="component" value="Chromosome"/>
</dbReference>
<reference evidence="2 3" key="1">
    <citation type="submission" date="2021-02" db="EMBL/GenBank/DDBJ databases">
        <title>Lysobacter arenosi sp. nov., isolated from soil of gangwondo yeongwol, south Korea.</title>
        <authorList>
            <person name="Kim K.R."/>
            <person name="Kim K.H."/>
            <person name="Jeon C.O."/>
        </authorList>
    </citation>
    <scope>NUCLEOTIDE SEQUENCE [LARGE SCALE GENOMIC DNA]</scope>
    <source>
        <strain evidence="2 3">R7</strain>
    </source>
</reference>
<keyword evidence="1" id="KW-0812">Transmembrane</keyword>
<proteinExistence type="predicted"/>
<dbReference type="InterPro" id="IPR002321">
    <property type="entry name" value="Cyt_c_II"/>
</dbReference>
<sequence length="148" mass="16208">MSNPQPSSVKPGSNATKYLFLFLIGLIMGVVATVMALRAIDARKDHFHGSVMHVQQWHLGQLKQKVEQNRCAATDVLPHFKALRVMGDDLEPAFPDLADDKRFGEHASRMRAKLDAALASPPLNCAGVGTVNTEIGEACKACHQDFRN</sequence>
<feature type="transmembrane region" description="Helical" evidence="1">
    <location>
        <begin position="20"/>
        <end position="40"/>
    </location>
</feature>
<dbReference type="SUPFAM" id="SSF47175">
    <property type="entry name" value="Cytochromes"/>
    <property type="match status" value="1"/>
</dbReference>
<dbReference type="Gene3D" id="1.20.120.10">
    <property type="entry name" value="Cytochrome c/b562"/>
    <property type="match status" value="1"/>
</dbReference>
<evidence type="ECO:0000256" key="1">
    <source>
        <dbReference type="SAM" id="Phobius"/>
    </source>
</evidence>
<dbReference type="InterPro" id="IPR010980">
    <property type="entry name" value="Cyt_c/b562"/>
</dbReference>
<protein>
    <recommendedName>
        <fullName evidence="4">Cytochrome c</fullName>
    </recommendedName>
</protein>
<evidence type="ECO:0000313" key="3">
    <source>
        <dbReference type="Proteomes" id="UP000663400"/>
    </source>
</evidence>
<organism evidence="2 3">
    <name type="scientific">Lysobacter arenosi</name>
    <dbReference type="NCBI Taxonomy" id="2795387"/>
    <lineage>
        <taxon>Bacteria</taxon>
        <taxon>Pseudomonadati</taxon>
        <taxon>Pseudomonadota</taxon>
        <taxon>Gammaproteobacteria</taxon>
        <taxon>Lysobacterales</taxon>
        <taxon>Lysobacteraceae</taxon>
        <taxon>Lysobacter</taxon>
    </lineage>
</organism>
<dbReference type="PROSITE" id="PS51009">
    <property type="entry name" value="CYTCII"/>
    <property type="match status" value="1"/>
</dbReference>